<dbReference type="PROSITE" id="PS51387">
    <property type="entry name" value="FAD_PCMH"/>
    <property type="match status" value="1"/>
</dbReference>
<dbReference type="PANTHER" id="PTHR42973:SF39">
    <property type="entry name" value="FAD-BINDING PCMH-TYPE DOMAIN-CONTAINING PROTEIN"/>
    <property type="match status" value="1"/>
</dbReference>
<dbReference type="AlphaFoldDB" id="A0A1H4L6Y3"/>
<dbReference type="OrthoDB" id="9775082at2"/>
<evidence type="ECO:0000256" key="1">
    <source>
        <dbReference type="ARBA" id="ARBA00001974"/>
    </source>
</evidence>
<keyword evidence="5" id="KW-0560">Oxidoreductase</keyword>
<dbReference type="Proteomes" id="UP000183750">
    <property type="component" value="Unassembled WGS sequence"/>
</dbReference>
<dbReference type="PANTHER" id="PTHR42973">
    <property type="entry name" value="BINDING OXIDOREDUCTASE, PUTATIVE (AFU_ORTHOLOGUE AFUA_1G17690)-RELATED"/>
    <property type="match status" value="1"/>
</dbReference>
<evidence type="ECO:0000256" key="3">
    <source>
        <dbReference type="ARBA" id="ARBA00022630"/>
    </source>
</evidence>
<dbReference type="InterPro" id="IPR016169">
    <property type="entry name" value="FAD-bd_PCMH_sub2"/>
</dbReference>
<evidence type="ECO:0000256" key="4">
    <source>
        <dbReference type="ARBA" id="ARBA00022827"/>
    </source>
</evidence>
<dbReference type="Gene3D" id="3.30.465.10">
    <property type="match status" value="1"/>
</dbReference>
<proteinExistence type="inferred from homology"/>
<comment type="cofactor">
    <cofactor evidence="1">
        <name>FAD</name>
        <dbReference type="ChEBI" id="CHEBI:57692"/>
    </cofactor>
</comment>
<dbReference type="InterPro" id="IPR016166">
    <property type="entry name" value="FAD-bd_PCMH"/>
</dbReference>
<evidence type="ECO:0000313" key="7">
    <source>
        <dbReference type="EMBL" id="SEB66530.1"/>
    </source>
</evidence>
<dbReference type="GO" id="GO:0016491">
    <property type="term" value="F:oxidoreductase activity"/>
    <property type="evidence" value="ECO:0007669"/>
    <property type="project" value="UniProtKB-KW"/>
</dbReference>
<keyword evidence="8" id="KW-1185">Reference proteome</keyword>
<organism evidence="7 8">
    <name type="scientific">Microbacterium hydrocarbonoxydans</name>
    <dbReference type="NCBI Taxonomy" id="273678"/>
    <lineage>
        <taxon>Bacteria</taxon>
        <taxon>Bacillati</taxon>
        <taxon>Actinomycetota</taxon>
        <taxon>Actinomycetes</taxon>
        <taxon>Micrococcales</taxon>
        <taxon>Microbacteriaceae</taxon>
        <taxon>Microbacterium</taxon>
    </lineage>
</organism>
<evidence type="ECO:0000256" key="2">
    <source>
        <dbReference type="ARBA" id="ARBA00005466"/>
    </source>
</evidence>
<gene>
    <name evidence="7" type="ORF">SAMN04489807_1687</name>
</gene>
<evidence type="ECO:0000313" key="8">
    <source>
        <dbReference type="Proteomes" id="UP000183750"/>
    </source>
</evidence>
<dbReference type="InterPro" id="IPR050416">
    <property type="entry name" value="FAD-linked_Oxidoreductase"/>
</dbReference>
<dbReference type="Gene3D" id="3.30.43.10">
    <property type="entry name" value="Uridine Diphospho-n-acetylenolpyruvylglucosamine Reductase, domain 2"/>
    <property type="match status" value="1"/>
</dbReference>
<dbReference type="Pfam" id="PF01565">
    <property type="entry name" value="FAD_binding_4"/>
    <property type="match status" value="1"/>
</dbReference>
<reference evidence="8" key="1">
    <citation type="submission" date="2016-10" db="EMBL/GenBank/DDBJ databases">
        <authorList>
            <person name="Varghese N."/>
            <person name="Submissions S."/>
        </authorList>
    </citation>
    <scope>NUCLEOTIDE SEQUENCE [LARGE SCALE GENOMIC DNA]</scope>
    <source>
        <strain evidence="8">DSM 16089</strain>
    </source>
</reference>
<keyword evidence="3" id="KW-0285">Flavoprotein</keyword>
<dbReference type="InterPro" id="IPR036318">
    <property type="entry name" value="FAD-bd_PCMH-like_sf"/>
</dbReference>
<dbReference type="GO" id="GO:0071949">
    <property type="term" value="F:FAD binding"/>
    <property type="evidence" value="ECO:0007669"/>
    <property type="project" value="InterPro"/>
</dbReference>
<evidence type="ECO:0000259" key="6">
    <source>
        <dbReference type="PROSITE" id="PS51387"/>
    </source>
</evidence>
<dbReference type="InterPro" id="IPR006094">
    <property type="entry name" value="Oxid_FAD_bind_N"/>
</dbReference>
<dbReference type="Gene3D" id="3.40.462.20">
    <property type="match status" value="1"/>
</dbReference>
<protein>
    <submittedName>
        <fullName evidence="7">FAD/FMN-containing dehydrogenase</fullName>
    </submittedName>
</protein>
<name>A0A1H4L6Y3_9MICO</name>
<dbReference type="InterPro" id="IPR016167">
    <property type="entry name" value="FAD-bd_PCMH_sub1"/>
</dbReference>
<evidence type="ECO:0000256" key="5">
    <source>
        <dbReference type="ARBA" id="ARBA00023002"/>
    </source>
</evidence>
<dbReference type="EMBL" id="FNSQ01000005">
    <property type="protein sequence ID" value="SEB66530.1"/>
    <property type="molecule type" value="Genomic_DNA"/>
</dbReference>
<keyword evidence="4" id="KW-0274">FAD</keyword>
<dbReference type="RefSeq" id="WP_060927385.1">
    <property type="nucleotide sequence ID" value="NZ_FNSQ01000005.1"/>
</dbReference>
<dbReference type="SUPFAM" id="SSF56176">
    <property type="entry name" value="FAD-binding/transporter-associated domain-like"/>
    <property type="match status" value="1"/>
</dbReference>
<sequence length="459" mass="48200">MSTNTDTALAVELRAAGVTHVHTLVDSEYAAALQGFNLDVVHAPEIVVVPSSIDEVSETVSLAGRYDLPIRVIGKGHGVLAPATGGIVVATDGLAFVEIDADARTARIGAGATWTQVLDAAAPFGLAPLCGSAPHVGVVGYLLGGGIGPVARTFGFAADHVRSISVITAEQGLVRADAHFNQDLFWALRGGKGGFGIVVEVEIDLFPLRSFYGGGLYFTAEDTPAILRAFGEWSLRLPDEMTTSIAMLRLPPLPEIPEPLRGQFVSHLRVAYVGDALDAEVLLAPLRAVATPLIDAVRELPYSEIGSVHGDPVNPMPFTDAGMLLDEFDSQAADAILQIVGPAAEVPIAAVEIRRLGGALSRMPEHPNAVTGRGAAFGLHIVGAPVPELLPVVIPVIIDGVFASLHRWASGSTQINFVGRANGAEGFIQAWPTEVASKLEDIRREHDPAGRFPFGMALS</sequence>
<feature type="domain" description="FAD-binding PCMH-type" evidence="6">
    <location>
        <begin position="40"/>
        <end position="208"/>
    </location>
</feature>
<comment type="similarity">
    <text evidence="2">Belongs to the oxygen-dependent FAD-linked oxidoreductase family.</text>
</comment>
<accession>A0A1H4L6Y3</accession>